<accession>A0A1M2V931</accession>
<comment type="cofactor">
    <cofactor evidence="1">
        <name>Mn(2+)</name>
        <dbReference type="ChEBI" id="CHEBI:29035"/>
    </cofactor>
</comment>
<evidence type="ECO:0000256" key="3">
    <source>
        <dbReference type="ARBA" id="ARBA00022801"/>
    </source>
</evidence>
<evidence type="ECO:0000259" key="5">
    <source>
        <dbReference type="SMART" id="SM01131"/>
    </source>
</evidence>
<keyword evidence="2" id="KW-0479">Metal-binding</keyword>
<dbReference type="InterPro" id="IPR001667">
    <property type="entry name" value="DDH_dom"/>
</dbReference>
<gene>
    <name evidence="6" type="ORF">TRAPUB_5122</name>
</gene>
<evidence type="ECO:0000256" key="4">
    <source>
        <dbReference type="ARBA" id="ARBA00023211"/>
    </source>
</evidence>
<dbReference type="SUPFAM" id="SSF64182">
    <property type="entry name" value="DHH phosphoesterases"/>
    <property type="match status" value="1"/>
</dbReference>
<dbReference type="InterPro" id="IPR038222">
    <property type="entry name" value="DHHA2_dom_sf"/>
</dbReference>
<evidence type="ECO:0000313" key="7">
    <source>
        <dbReference type="Proteomes" id="UP000184267"/>
    </source>
</evidence>
<dbReference type="Gene3D" id="3.90.1640.10">
    <property type="entry name" value="inorganic pyrophosphatase (n-terminal core)"/>
    <property type="match status" value="1"/>
</dbReference>
<dbReference type="Pfam" id="PF01368">
    <property type="entry name" value="DHH"/>
    <property type="match status" value="1"/>
</dbReference>
<comment type="caution">
    <text evidence="6">The sequence shown here is derived from an EMBL/GenBank/DDBJ whole genome shotgun (WGS) entry which is preliminary data.</text>
</comment>
<dbReference type="PANTHER" id="PTHR12112">
    <property type="entry name" value="BNIP - RELATED"/>
    <property type="match status" value="1"/>
</dbReference>
<dbReference type="OMA" id="DYKDWTE"/>
<dbReference type="Pfam" id="PF02833">
    <property type="entry name" value="DHHA2"/>
    <property type="match status" value="1"/>
</dbReference>
<sequence>MSSPSSILSQHLRETKAAYLDAVKAGKGRDWTVVMGNEAGDLDSIASAIAYAWYAAKVQGTPAVPLTQTPRAELHLRAENEHALALAHLDADADILCVDDVPAAHPFPSVRFALVDHNRLQARFARENPDARVVAVVDHHEDEGLYTNTADPRIIVVPTGSCASLVTRLFEDHPEQMVPELATLLLCSVLIDTSGLKPGGKAEDADRWAASFLLPLASVPQNVTVDAAGLSAGAPEEMPHIQELHATLQEKKASVAHLHTLDLLRRDYKEYTLTPANMPSKEVLVGLSTVPIGFKSWLPRHADFWSQTEQYMTDRGLTVLGILTSFRDEEKTGKSGRGKHRREQMYVVRDDKDLADALFDGLEECEELQLERKKFPDFGVHKNFSSGFRARVWKQKNVDATRKVTAPIVKSIIEGRSKAASL</sequence>
<reference evidence="6 7" key="1">
    <citation type="submission" date="2016-10" db="EMBL/GenBank/DDBJ databases">
        <title>Genome sequence of the basidiomycete white-rot fungus Trametes pubescens.</title>
        <authorList>
            <person name="Makela M.R."/>
            <person name="Granchi Z."/>
            <person name="Peng M."/>
            <person name="De Vries R.P."/>
            <person name="Grigoriev I."/>
            <person name="Riley R."/>
            <person name="Hilden K."/>
        </authorList>
    </citation>
    <scope>NUCLEOTIDE SEQUENCE [LARGE SCALE GENOMIC DNA]</scope>
    <source>
        <strain evidence="6 7">FBCC735</strain>
    </source>
</reference>
<keyword evidence="7" id="KW-1185">Reference proteome</keyword>
<proteinExistence type="predicted"/>
<evidence type="ECO:0000313" key="6">
    <source>
        <dbReference type="EMBL" id="OJT04170.1"/>
    </source>
</evidence>
<evidence type="ECO:0000256" key="1">
    <source>
        <dbReference type="ARBA" id="ARBA00001936"/>
    </source>
</evidence>
<dbReference type="AlphaFoldDB" id="A0A1M2V931"/>
<evidence type="ECO:0000256" key="2">
    <source>
        <dbReference type="ARBA" id="ARBA00022723"/>
    </source>
</evidence>
<dbReference type="InterPro" id="IPR038763">
    <property type="entry name" value="DHH_sf"/>
</dbReference>
<dbReference type="InterPro" id="IPR004097">
    <property type="entry name" value="DHHA2"/>
</dbReference>
<dbReference type="EMBL" id="MNAD01001557">
    <property type="protein sequence ID" value="OJT04170.1"/>
    <property type="molecule type" value="Genomic_DNA"/>
</dbReference>
<dbReference type="PANTHER" id="PTHR12112:SF39">
    <property type="entry name" value="EG:152A3.5 PROTEIN (FBGN0003116_PN PROTEIN)"/>
    <property type="match status" value="1"/>
</dbReference>
<feature type="domain" description="DHHA2" evidence="5">
    <location>
        <begin position="245"/>
        <end position="413"/>
    </location>
</feature>
<dbReference type="OrthoDB" id="374045at2759"/>
<dbReference type="GO" id="GO:0005737">
    <property type="term" value="C:cytoplasm"/>
    <property type="evidence" value="ECO:0007669"/>
    <property type="project" value="InterPro"/>
</dbReference>
<name>A0A1M2V931_TRAPU</name>
<dbReference type="SMART" id="SM01131">
    <property type="entry name" value="DHHA2"/>
    <property type="match status" value="1"/>
</dbReference>
<protein>
    <submittedName>
        <fullName evidence="6">Exopolyphosphatase</fullName>
    </submittedName>
</protein>
<keyword evidence="4" id="KW-0464">Manganese</keyword>
<dbReference type="STRING" id="154538.A0A1M2V931"/>
<keyword evidence="3" id="KW-0378">Hydrolase</keyword>
<dbReference type="GO" id="GO:0004309">
    <property type="term" value="F:exopolyphosphatase activity"/>
    <property type="evidence" value="ECO:0007669"/>
    <property type="project" value="TreeGrafter"/>
</dbReference>
<organism evidence="6 7">
    <name type="scientific">Trametes pubescens</name>
    <name type="common">White-rot fungus</name>
    <dbReference type="NCBI Taxonomy" id="154538"/>
    <lineage>
        <taxon>Eukaryota</taxon>
        <taxon>Fungi</taxon>
        <taxon>Dikarya</taxon>
        <taxon>Basidiomycota</taxon>
        <taxon>Agaricomycotina</taxon>
        <taxon>Agaricomycetes</taxon>
        <taxon>Polyporales</taxon>
        <taxon>Polyporaceae</taxon>
        <taxon>Trametes</taxon>
    </lineage>
</organism>
<dbReference type="Proteomes" id="UP000184267">
    <property type="component" value="Unassembled WGS sequence"/>
</dbReference>
<dbReference type="GO" id="GO:0046872">
    <property type="term" value="F:metal ion binding"/>
    <property type="evidence" value="ECO:0007669"/>
    <property type="project" value="UniProtKB-KW"/>
</dbReference>
<dbReference type="Gene3D" id="3.10.310.20">
    <property type="entry name" value="DHHA2 domain"/>
    <property type="match status" value="1"/>
</dbReference>